<proteinExistence type="predicted"/>
<dbReference type="GO" id="GO:0046872">
    <property type="term" value="F:metal ion binding"/>
    <property type="evidence" value="ECO:0007669"/>
    <property type="project" value="UniProtKB-KW"/>
</dbReference>
<evidence type="ECO:0000313" key="5">
    <source>
        <dbReference type="Proteomes" id="UP001221898"/>
    </source>
</evidence>
<evidence type="ECO:0000256" key="2">
    <source>
        <dbReference type="ARBA" id="ARBA00022723"/>
    </source>
</evidence>
<comment type="cofactor">
    <cofactor evidence="1">
        <name>a divalent metal cation</name>
        <dbReference type="ChEBI" id="CHEBI:60240"/>
    </cofactor>
</comment>
<accession>A0AAD7RFT3</accession>
<gene>
    <name evidence="4" type="ORF">AAFF_G00249740</name>
</gene>
<dbReference type="Pfam" id="PF13359">
    <property type="entry name" value="DDE_Tnp_4"/>
    <property type="match status" value="1"/>
</dbReference>
<comment type="caution">
    <text evidence="4">The sequence shown here is derived from an EMBL/GenBank/DDBJ whole genome shotgun (WGS) entry which is preliminary data.</text>
</comment>
<reference evidence="4" key="1">
    <citation type="journal article" date="2023" name="Science">
        <title>Genome structures resolve the early diversification of teleost fishes.</title>
        <authorList>
            <person name="Parey E."/>
            <person name="Louis A."/>
            <person name="Montfort J."/>
            <person name="Bouchez O."/>
            <person name="Roques C."/>
            <person name="Iampietro C."/>
            <person name="Lluch J."/>
            <person name="Castinel A."/>
            <person name="Donnadieu C."/>
            <person name="Desvignes T."/>
            <person name="Floi Bucao C."/>
            <person name="Jouanno E."/>
            <person name="Wen M."/>
            <person name="Mejri S."/>
            <person name="Dirks R."/>
            <person name="Jansen H."/>
            <person name="Henkel C."/>
            <person name="Chen W.J."/>
            <person name="Zahm M."/>
            <person name="Cabau C."/>
            <person name="Klopp C."/>
            <person name="Thompson A.W."/>
            <person name="Robinson-Rechavi M."/>
            <person name="Braasch I."/>
            <person name="Lecointre G."/>
            <person name="Bobe J."/>
            <person name="Postlethwait J.H."/>
            <person name="Berthelot C."/>
            <person name="Roest Crollius H."/>
            <person name="Guiguen Y."/>
        </authorList>
    </citation>
    <scope>NUCLEOTIDE SEQUENCE</scope>
    <source>
        <strain evidence="4">NC1722</strain>
    </source>
</reference>
<dbReference type="AlphaFoldDB" id="A0AAD7RFT3"/>
<protein>
    <recommendedName>
        <fullName evidence="3">DDE Tnp4 domain-containing protein</fullName>
    </recommendedName>
</protein>
<feature type="domain" description="DDE Tnp4" evidence="3">
    <location>
        <begin position="1"/>
        <end position="78"/>
    </location>
</feature>
<dbReference type="Proteomes" id="UP001221898">
    <property type="component" value="Unassembled WGS sequence"/>
</dbReference>
<keyword evidence="5" id="KW-1185">Reference proteome</keyword>
<evidence type="ECO:0000256" key="1">
    <source>
        <dbReference type="ARBA" id="ARBA00001968"/>
    </source>
</evidence>
<dbReference type="EMBL" id="JAINUG010000335">
    <property type="protein sequence ID" value="KAJ8377984.1"/>
    <property type="molecule type" value="Genomic_DNA"/>
</dbReference>
<name>A0AAD7RFT3_9TELE</name>
<organism evidence="4 5">
    <name type="scientific">Aldrovandia affinis</name>
    <dbReference type="NCBI Taxonomy" id="143900"/>
    <lineage>
        <taxon>Eukaryota</taxon>
        <taxon>Metazoa</taxon>
        <taxon>Chordata</taxon>
        <taxon>Craniata</taxon>
        <taxon>Vertebrata</taxon>
        <taxon>Euteleostomi</taxon>
        <taxon>Actinopterygii</taxon>
        <taxon>Neopterygii</taxon>
        <taxon>Teleostei</taxon>
        <taxon>Notacanthiformes</taxon>
        <taxon>Halosauridae</taxon>
        <taxon>Aldrovandia</taxon>
    </lineage>
</organism>
<keyword evidence="2" id="KW-0479">Metal-binding</keyword>
<sequence>MPGSAHDANVLRHSDLFQNAHLLPKRDVQIEGKDVDFFLLGDPAYPLLDWLMKGYPQSPRLTPEEESFNVYLSSARTASPFVCAWCRRQ</sequence>
<dbReference type="InterPro" id="IPR027806">
    <property type="entry name" value="HARBI1_dom"/>
</dbReference>
<evidence type="ECO:0000259" key="3">
    <source>
        <dbReference type="Pfam" id="PF13359"/>
    </source>
</evidence>
<evidence type="ECO:0000313" key="4">
    <source>
        <dbReference type="EMBL" id="KAJ8377984.1"/>
    </source>
</evidence>